<gene>
    <name evidence="1" type="ORF">L1987_17585</name>
</gene>
<accession>A0ACB9IXQ0</accession>
<keyword evidence="2" id="KW-1185">Reference proteome</keyword>
<reference evidence="1 2" key="2">
    <citation type="journal article" date="2022" name="Mol. Ecol. Resour.">
        <title>The genomes of chicory, endive, great burdock and yacon provide insights into Asteraceae paleo-polyploidization history and plant inulin production.</title>
        <authorList>
            <person name="Fan W."/>
            <person name="Wang S."/>
            <person name="Wang H."/>
            <person name="Wang A."/>
            <person name="Jiang F."/>
            <person name="Liu H."/>
            <person name="Zhao H."/>
            <person name="Xu D."/>
            <person name="Zhang Y."/>
        </authorList>
    </citation>
    <scope>NUCLEOTIDE SEQUENCE [LARGE SCALE GENOMIC DNA]</scope>
    <source>
        <strain evidence="2">cv. Yunnan</strain>
        <tissue evidence="1">Leaves</tissue>
    </source>
</reference>
<reference evidence="2" key="1">
    <citation type="journal article" date="2022" name="Mol. Ecol. Resour.">
        <title>The genomes of chicory, endive, great burdock and yacon provide insights into Asteraceae palaeo-polyploidization history and plant inulin production.</title>
        <authorList>
            <person name="Fan W."/>
            <person name="Wang S."/>
            <person name="Wang H."/>
            <person name="Wang A."/>
            <person name="Jiang F."/>
            <person name="Liu H."/>
            <person name="Zhao H."/>
            <person name="Xu D."/>
            <person name="Zhang Y."/>
        </authorList>
    </citation>
    <scope>NUCLEOTIDE SEQUENCE [LARGE SCALE GENOMIC DNA]</scope>
    <source>
        <strain evidence="2">cv. Yunnan</strain>
    </source>
</reference>
<evidence type="ECO:0000313" key="1">
    <source>
        <dbReference type="EMBL" id="KAI3812872.1"/>
    </source>
</evidence>
<name>A0ACB9IXQ0_9ASTR</name>
<dbReference type="Proteomes" id="UP001056120">
    <property type="component" value="Linkage Group LG06"/>
</dbReference>
<proteinExistence type="predicted"/>
<dbReference type="EMBL" id="CM042023">
    <property type="protein sequence ID" value="KAI3812872.1"/>
    <property type="molecule type" value="Genomic_DNA"/>
</dbReference>
<evidence type="ECO:0000313" key="2">
    <source>
        <dbReference type="Proteomes" id="UP001056120"/>
    </source>
</evidence>
<comment type="caution">
    <text evidence="1">The sequence shown here is derived from an EMBL/GenBank/DDBJ whole genome shotgun (WGS) entry which is preliminary data.</text>
</comment>
<sequence length="1014" mass="114455">MLKWVCVELVAQLGAEHHKEDSNAGIDVITGSKLKTTSRKQLFISNSLPLPFPFRSNRPCNLGFHQIFDYLLHHDLLALHHHKSFAAIMTIPDSGSMMDNESLCLPCTPEEEARVVKELTEKVESCLKEGDLYYVISSRWFTKWRNYVGEETGEYELEEVSTDKQASKLKKAGERPGPIDNTDIMTNEDGRDGGDLQLHRTLTEISDYVLVPQVIWEKLHGWYKGGPALPRQMISVGIQKTLSVEVYPLALKLIDSRDKSEIIIHISKKASLRKLYEQVSALKRVDPEKLRIWDYFNDCKQMALANSNETLEESNLQMDQSIFLDFQVDGFVPSRFGMDSTGNQLALVPIEPQRSSRTIAGGPSLSNGYGPDYGSSLYQGSTFGSASTDMEDARDSVRTAPQRDRGLAGLQNLGNTCFMNSALQCLVHTPPFVDYFLQDYIDEINKQNPLGTHGELAIAFGELLRKLWSSGRTTVAPRAFKGKLARFAPQFSGYNQHDSQELLAFLLDGLHEDLNRVKQKPYIETKDYDGRPDEEVANEFWSYHKARNDSIVVDVCQGQYKSTLVCPVCNKISITFDPFMYLSLPLPSTSTRSMTITVFYGDGSSLPMPFTVNVSKYGYYKDLFQALGTACCLESDETLILAEVYEHKIYRYLDSGESLHSIKDDECIVAYRLSKKQAEFPMLEICHRYIENVKLGERKRFLTPLVTHLEDAKTGTGIELAVTRVLGPLKRKVFTSSNKSEGIKVNGSVLEESTSDCQMDTVVGDQYGDKGAEETELSFRLCITDDRGMSCVPISKDSVIKPSKIVKVILDWTDKDHDSYDASYLKDLPMVHKPGLTVKKTKQESVSLFSCLDAFLKEEPLGPDDMWYCPGCKEHRQATKKLDLWKLPDIIVFHLKRFSYSRFLKNKLDTFVSFQVHDLDLSKYVKSKDPSGGSCVYELYAISNHYGGLGGGHYSAYAKLVEEDRWYHFDDAHVTPVSEGDIRTSAAYLLFYQRVKTSKPNIPMGESSGVHEDF</sequence>
<organism evidence="1 2">
    <name type="scientific">Smallanthus sonchifolius</name>
    <dbReference type="NCBI Taxonomy" id="185202"/>
    <lineage>
        <taxon>Eukaryota</taxon>
        <taxon>Viridiplantae</taxon>
        <taxon>Streptophyta</taxon>
        <taxon>Embryophyta</taxon>
        <taxon>Tracheophyta</taxon>
        <taxon>Spermatophyta</taxon>
        <taxon>Magnoliopsida</taxon>
        <taxon>eudicotyledons</taxon>
        <taxon>Gunneridae</taxon>
        <taxon>Pentapetalae</taxon>
        <taxon>asterids</taxon>
        <taxon>campanulids</taxon>
        <taxon>Asterales</taxon>
        <taxon>Asteraceae</taxon>
        <taxon>Asteroideae</taxon>
        <taxon>Heliantheae alliance</taxon>
        <taxon>Millerieae</taxon>
        <taxon>Smallanthus</taxon>
    </lineage>
</organism>
<protein>
    <submittedName>
        <fullName evidence="1">Uncharacterized protein</fullName>
    </submittedName>
</protein>